<dbReference type="GO" id="GO:0006950">
    <property type="term" value="P:response to stress"/>
    <property type="evidence" value="ECO:0007669"/>
    <property type="project" value="UniProtKB-ARBA"/>
</dbReference>
<evidence type="ECO:0000256" key="5">
    <source>
        <dbReference type="ARBA" id="ARBA00022989"/>
    </source>
</evidence>
<evidence type="ECO:0000256" key="2">
    <source>
        <dbReference type="ARBA" id="ARBA00008917"/>
    </source>
</evidence>
<dbReference type="InterPro" id="IPR035952">
    <property type="entry name" value="Rhomboid-like_sf"/>
</dbReference>
<keyword evidence="4 7" id="KW-0256">Endoplasmic reticulum</keyword>
<keyword evidence="10" id="KW-1185">Reference proteome</keyword>
<dbReference type="Pfam" id="PF04511">
    <property type="entry name" value="DER1"/>
    <property type="match status" value="1"/>
</dbReference>
<evidence type="ECO:0000256" key="3">
    <source>
        <dbReference type="ARBA" id="ARBA00022692"/>
    </source>
</evidence>
<organism evidence="9 10">
    <name type="scientific">Agrocybe pediades</name>
    <dbReference type="NCBI Taxonomy" id="84607"/>
    <lineage>
        <taxon>Eukaryota</taxon>
        <taxon>Fungi</taxon>
        <taxon>Dikarya</taxon>
        <taxon>Basidiomycota</taxon>
        <taxon>Agaricomycotina</taxon>
        <taxon>Agaricomycetes</taxon>
        <taxon>Agaricomycetidae</taxon>
        <taxon>Agaricales</taxon>
        <taxon>Agaricineae</taxon>
        <taxon>Strophariaceae</taxon>
        <taxon>Agrocybe</taxon>
    </lineage>
</organism>
<comment type="caution">
    <text evidence="9">The sequence shown here is derived from an EMBL/GenBank/DDBJ whole genome shotgun (WGS) entry which is preliminary data.</text>
</comment>
<name>A0A8H4QTG7_9AGAR</name>
<keyword evidence="5 7" id="KW-1133">Transmembrane helix</keyword>
<protein>
    <recommendedName>
        <fullName evidence="7">Derlin</fullName>
    </recommendedName>
</protein>
<evidence type="ECO:0000256" key="7">
    <source>
        <dbReference type="RuleBase" id="RU363059"/>
    </source>
</evidence>
<evidence type="ECO:0000256" key="1">
    <source>
        <dbReference type="ARBA" id="ARBA00004477"/>
    </source>
</evidence>
<dbReference type="InterPro" id="IPR007599">
    <property type="entry name" value="DER1"/>
</dbReference>
<gene>
    <name evidence="9" type="ORF">D9613_008736</name>
</gene>
<evidence type="ECO:0000256" key="8">
    <source>
        <dbReference type="SAM" id="MobiDB-lite"/>
    </source>
</evidence>
<feature type="transmembrane region" description="Helical" evidence="7">
    <location>
        <begin position="55"/>
        <end position="74"/>
    </location>
</feature>
<feature type="transmembrane region" description="Helical" evidence="7">
    <location>
        <begin position="94"/>
        <end position="112"/>
    </location>
</feature>
<sequence length="262" mass="28586">MDQFVAELKKIPPVTRFVCGSSLAVTLSVAMKALSPYKVLFVPKLTFGKLQLWRLHTAFFLGSGDLSYLFDFIMLYRTVNDLELRSYSHRSSDFAWQLFWACGSIILATRPLNAYIFPRSLLLCLVYLYSSLAPPGATTSIMGLVTVPIKFYPYVLITFDLIMGGPSYAAQSVAGAVVGHAWWWTVWGGELGSQGLLTAWSRAPQWVRKFMGETNTPTAPAAGGAAAGLERSGIHVTAPRDRAQPAGGTTGHNWGRGQTLGS</sequence>
<dbReference type="EMBL" id="JAACJL010000031">
    <property type="protein sequence ID" value="KAF4616563.1"/>
    <property type="molecule type" value="Genomic_DNA"/>
</dbReference>
<dbReference type="PANTHER" id="PTHR11009">
    <property type="entry name" value="DER1-LIKE PROTEIN, DERLIN"/>
    <property type="match status" value="1"/>
</dbReference>
<keyword evidence="3 7" id="KW-0812">Transmembrane</keyword>
<dbReference type="GO" id="GO:0005789">
    <property type="term" value="C:endoplasmic reticulum membrane"/>
    <property type="evidence" value="ECO:0007669"/>
    <property type="project" value="UniProtKB-SubCell"/>
</dbReference>
<accession>A0A8H4QTG7</accession>
<keyword evidence="6 7" id="KW-0472">Membrane</keyword>
<proteinExistence type="inferred from homology"/>
<feature type="region of interest" description="Disordered" evidence="8">
    <location>
        <begin position="239"/>
        <end position="262"/>
    </location>
</feature>
<comment type="subcellular location">
    <subcellularLocation>
        <location evidence="1 7">Endoplasmic reticulum membrane</location>
        <topology evidence="1 7">Multi-pass membrane protein</topology>
    </subcellularLocation>
</comment>
<dbReference type="SUPFAM" id="SSF144091">
    <property type="entry name" value="Rhomboid-like"/>
    <property type="match status" value="1"/>
</dbReference>
<comment type="caution">
    <text evidence="7">Lacks conserved residue(s) required for the propagation of feature annotation.</text>
</comment>
<comment type="function">
    <text evidence="7">May be involved in the degradation of misfolded endoplasmic reticulum (ER) luminal proteins.</text>
</comment>
<dbReference type="Proteomes" id="UP000521872">
    <property type="component" value="Unassembled WGS sequence"/>
</dbReference>
<reference evidence="9 10" key="1">
    <citation type="submission" date="2019-12" db="EMBL/GenBank/DDBJ databases">
        <authorList>
            <person name="Floudas D."/>
            <person name="Bentzer J."/>
            <person name="Ahren D."/>
            <person name="Johansson T."/>
            <person name="Persson P."/>
            <person name="Tunlid A."/>
        </authorList>
    </citation>
    <scope>NUCLEOTIDE SEQUENCE [LARGE SCALE GENOMIC DNA]</scope>
    <source>
        <strain evidence="9 10">CBS 102.39</strain>
    </source>
</reference>
<evidence type="ECO:0000313" key="9">
    <source>
        <dbReference type="EMBL" id="KAF4616563.1"/>
    </source>
</evidence>
<comment type="similarity">
    <text evidence="2 7">Belongs to the derlin family.</text>
</comment>
<evidence type="ECO:0000313" key="10">
    <source>
        <dbReference type="Proteomes" id="UP000521872"/>
    </source>
</evidence>
<evidence type="ECO:0000256" key="6">
    <source>
        <dbReference type="ARBA" id="ARBA00023136"/>
    </source>
</evidence>
<dbReference type="AlphaFoldDB" id="A0A8H4QTG7"/>
<evidence type="ECO:0000256" key="4">
    <source>
        <dbReference type="ARBA" id="ARBA00022824"/>
    </source>
</evidence>
<feature type="transmembrane region" description="Helical" evidence="7">
    <location>
        <begin position="124"/>
        <end position="145"/>
    </location>
</feature>